<comment type="caution">
    <text evidence="2">The sequence shown here is derived from an EMBL/GenBank/DDBJ whole genome shotgun (WGS) entry which is preliminary data.</text>
</comment>
<name>A0A511MMX8_9NOCA</name>
<dbReference type="RefSeq" id="WP_147139270.1">
    <property type="nucleotide sequence ID" value="NZ_BJXA01000060.1"/>
</dbReference>
<feature type="domain" description="Gp28/Gp37-like" evidence="1">
    <location>
        <begin position="35"/>
        <end position="522"/>
    </location>
</feature>
<evidence type="ECO:0000313" key="3">
    <source>
        <dbReference type="Proteomes" id="UP000321424"/>
    </source>
</evidence>
<dbReference type="Proteomes" id="UP000321424">
    <property type="component" value="Unassembled WGS sequence"/>
</dbReference>
<dbReference type="EMBL" id="BJXA01000060">
    <property type="protein sequence ID" value="GEM41984.1"/>
    <property type="molecule type" value="Genomic_DNA"/>
</dbReference>
<dbReference type="Pfam" id="PF14594">
    <property type="entry name" value="Sipho_Gp37"/>
    <property type="match status" value="1"/>
</dbReference>
<dbReference type="InterPro" id="IPR029432">
    <property type="entry name" value="Gp28/Gp37-like_dom"/>
</dbReference>
<proteinExistence type="predicted"/>
<reference evidence="2 3" key="1">
    <citation type="submission" date="2019-07" db="EMBL/GenBank/DDBJ databases">
        <title>Whole genome shotgun sequence of Nocardia ninae NBRC 108245.</title>
        <authorList>
            <person name="Hosoyama A."/>
            <person name="Uohara A."/>
            <person name="Ohji S."/>
            <person name="Ichikawa N."/>
        </authorList>
    </citation>
    <scope>NUCLEOTIDE SEQUENCE [LARGE SCALE GENOMIC DNA]</scope>
    <source>
        <strain evidence="2 3">NBRC 108245</strain>
    </source>
</reference>
<protein>
    <submittedName>
        <fullName evidence="2">Bacteriophage protein</fullName>
    </submittedName>
</protein>
<evidence type="ECO:0000313" key="2">
    <source>
        <dbReference type="EMBL" id="GEM41984.1"/>
    </source>
</evidence>
<gene>
    <name evidence="2" type="ORF">NN4_65030</name>
</gene>
<dbReference type="AlphaFoldDB" id="A0A511MMX8"/>
<organism evidence="2 3">
    <name type="scientific">Nocardia ninae NBRC 108245</name>
    <dbReference type="NCBI Taxonomy" id="1210091"/>
    <lineage>
        <taxon>Bacteria</taxon>
        <taxon>Bacillati</taxon>
        <taxon>Actinomycetota</taxon>
        <taxon>Actinomycetes</taxon>
        <taxon>Mycobacteriales</taxon>
        <taxon>Nocardiaceae</taxon>
        <taxon>Nocardia</taxon>
    </lineage>
</organism>
<dbReference type="OrthoDB" id="4410004at2"/>
<keyword evidence="3" id="KW-1185">Reference proteome</keyword>
<sequence>MAASAVETIDFDAVFADIAGRLEEEKTHRLVPPLIRVWDGDWNLRAVVKNERVGKFPFLLNDAGIGQLDLPADYFVSEWLIDIDSRPTTSVFVTVDKDGARWAGRLTKLQLIEEEDDNYIVRCTFTHDFDELRHILCYANPWLMPELQFPKLWLLWGKSRWCVKTTAWANIFRLKSNIWTIPPNPMDPASYLDLDMRNWSIVVKPDLTPDTSVSGLVYSRFKTLDDATQKVMADAQLAWDLRRYLEGDEPPWPGAVLRSGTLVVDVIENSAWNTGTSFGGDVYAGLKYETTNIGSDGWTQTVDEIPDPNMPSEYYQPGFRGTVPIVPGVIFYDSEHGGIKTAEWSWEPAGPVGIVAGGSSMPGVNEGLSASIRLAGSLASLIPGVPDLGSVADALLAPIYSNVFLAFGKWIDQQRRARLGWSHLHERFQQGSDKAYTIAWLLAMRTGQWETREKTSHLITVEDGASGWRVGQRGFGHFFIGDRVGSNIRKGRRGRIFVDRVTELTLSWSRDRSPVWEIVVGEREPEDPLVKAFQEMMEILGLLRDLGVL</sequence>
<accession>A0A511MMX8</accession>
<evidence type="ECO:0000259" key="1">
    <source>
        <dbReference type="Pfam" id="PF14594"/>
    </source>
</evidence>